<evidence type="ECO:0000313" key="3">
    <source>
        <dbReference type="WBParaSite" id="HCON_00163390-00001"/>
    </source>
</evidence>
<keyword evidence="2" id="KW-1185">Reference proteome</keyword>
<proteinExistence type="predicted"/>
<evidence type="ECO:0000313" key="2">
    <source>
        <dbReference type="Proteomes" id="UP000025227"/>
    </source>
</evidence>
<dbReference type="Proteomes" id="UP000025227">
    <property type="component" value="Unplaced"/>
</dbReference>
<name>A0A7I4Z1R3_HAECO</name>
<dbReference type="AlphaFoldDB" id="A0A7I4Z1R3"/>
<feature type="domain" description="Mos1 transposase HTH" evidence="1">
    <location>
        <begin position="5"/>
        <end position="53"/>
    </location>
</feature>
<reference evidence="3" key="1">
    <citation type="submission" date="2020-12" db="UniProtKB">
        <authorList>
            <consortium name="WormBaseParasite"/>
        </authorList>
    </citation>
    <scope>IDENTIFICATION</scope>
    <source>
        <strain evidence="3">MHco3</strain>
    </source>
</reference>
<dbReference type="WBParaSite" id="HCON_00163390-00001">
    <property type="protein sequence ID" value="HCON_00163390-00001"/>
    <property type="gene ID" value="HCON_00163390"/>
</dbReference>
<accession>A0A7I4Z1R3</accession>
<dbReference type="InterPro" id="IPR041426">
    <property type="entry name" value="Mos1_HTH"/>
</dbReference>
<sequence length="92" mass="10432">MSSPREHVRYITLYERHGTGVAATVRNINGVLGEDTNSIATVHRWFALYKEGDTSFKDEPRPGRLSLSTTPSFSISSKRIRKVTFSRQRSCD</sequence>
<organism evidence="2 3">
    <name type="scientific">Haemonchus contortus</name>
    <name type="common">Barber pole worm</name>
    <dbReference type="NCBI Taxonomy" id="6289"/>
    <lineage>
        <taxon>Eukaryota</taxon>
        <taxon>Metazoa</taxon>
        <taxon>Ecdysozoa</taxon>
        <taxon>Nematoda</taxon>
        <taxon>Chromadorea</taxon>
        <taxon>Rhabditida</taxon>
        <taxon>Rhabditina</taxon>
        <taxon>Rhabditomorpha</taxon>
        <taxon>Strongyloidea</taxon>
        <taxon>Trichostrongylidae</taxon>
        <taxon>Haemonchus</taxon>
    </lineage>
</organism>
<dbReference type="Gene3D" id="1.10.10.1450">
    <property type="match status" value="1"/>
</dbReference>
<dbReference type="Pfam" id="PF17906">
    <property type="entry name" value="HTH_48"/>
    <property type="match status" value="1"/>
</dbReference>
<protein>
    <submittedName>
        <fullName evidence="3">HTH_48 domain-containing protein</fullName>
    </submittedName>
</protein>
<evidence type="ECO:0000259" key="1">
    <source>
        <dbReference type="Pfam" id="PF17906"/>
    </source>
</evidence>